<protein>
    <recommendedName>
        <fullName evidence="2">SPRY domain-containing protein</fullName>
    </recommendedName>
</protein>
<dbReference type="AlphaFoldDB" id="L1INH0"/>
<feature type="region of interest" description="Disordered" evidence="1">
    <location>
        <begin position="496"/>
        <end position="516"/>
    </location>
</feature>
<dbReference type="SUPFAM" id="SSF49899">
    <property type="entry name" value="Concanavalin A-like lectins/glucanases"/>
    <property type="match status" value="1"/>
</dbReference>
<evidence type="ECO:0000313" key="3">
    <source>
        <dbReference type="EMBL" id="EKX37449.1"/>
    </source>
</evidence>
<reference evidence="5" key="2">
    <citation type="submission" date="2012-11" db="EMBL/GenBank/DDBJ databases">
        <authorList>
            <person name="Kuo A."/>
            <person name="Curtis B.A."/>
            <person name="Tanifuji G."/>
            <person name="Burki F."/>
            <person name="Gruber A."/>
            <person name="Irimia M."/>
            <person name="Maruyama S."/>
            <person name="Arias M.C."/>
            <person name="Ball S.G."/>
            <person name="Gile G.H."/>
            <person name="Hirakawa Y."/>
            <person name="Hopkins J.F."/>
            <person name="Rensing S.A."/>
            <person name="Schmutz J."/>
            <person name="Symeonidi A."/>
            <person name="Elias M."/>
            <person name="Eveleigh R.J."/>
            <person name="Herman E.K."/>
            <person name="Klute M.J."/>
            <person name="Nakayama T."/>
            <person name="Obornik M."/>
            <person name="Reyes-Prieto A."/>
            <person name="Armbrust E.V."/>
            <person name="Aves S.J."/>
            <person name="Beiko R.G."/>
            <person name="Coutinho P."/>
            <person name="Dacks J.B."/>
            <person name="Durnford D.G."/>
            <person name="Fast N.M."/>
            <person name="Green B.R."/>
            <person name="Grisdale C."/>
            <person name="Hempe F."/>
            <person name="Henrissat B."/>
            <person name="Hoppner M.P."/>
            <person name="Ishida K.-I."/>
            <person name="Kim E."/>
            <person name="Koreny L."/>
            <person name="Kroth P.G."/>
            <person name="Liu Y."/>
            <person name="Malik S.-B."/>
            <person name="Maier U.G."/>
            <person name="McRose D."/>
            <person name="Mock T."/>
            <person name="Neilson J.A."/>
            <person name="Onodera N.T."/>
            <person name="Poole A.M."/>
            <person name="Pritham E.J."/>
            <person name="Richards T.A."/>
            <person name="Rocap G."/>
            <person name="Roy S.W."/>
            <person name="Sarai C."/>
            <person name="Schaack S."/>
            <person name="Shirato S."/>
            <person name="Slamovits C.H."/>
            <person name="Spencer D.F."/>
            <person name="Suzuki S."/>
            <person name="Worden A.Z."/>
            <person name="Zauner S."/>
            <person name="Barry K."/>
            <person name="Bell C."/>
            <person name="Bharti A.K."/>
            <person name="Crow J.A."/>
            <person name="Grimwood J."/>
            <person name="Kramer R."/>
            <person name="Lindquist E."/>
            <person name="Lucas S."/>
            <person name="Salamov A."/>
            <person name="McFadden G.I."/>
            <person name="Lane C.E."/>
            <person name="Keeling P.J."/>
            <person name="Gray M.W."/>
            <person name="Grigoriev I.V."/>
            <person name="Archibald J.M."/>
        </authorList>
    </citation>
    <scope>NUCLEOTIDE SEQUENCE</scope>
    <source>
        <strain evidence="5">CCMP2712</strain>
    </source>
</reference>
<evidence type="ECO:0000256" key="1">
    <source>
        <dbReference type="SAM" id="MobiDB-lite"/>
    </source>
</evidence>
<dbReference type="PaxDb" id="55529-EKX37449"/>
<proteinExistence type="predicted"/>
<keyword evidence="5" id="KW-1185">Reference proteome</keyword>
<dbReference type="InterPro" id="IPR003877">
    <property type="entry name" value="SPRY_dom"/>
</dbReference>
<feature type="compositionally biased region" description="Low complexity" evidence="1">
    <location>
        <begin position="41"/>
        <end position="52"/>
    </location>
</feature>
<reference evidence="4" key="3">
    <citation type="submission" date="2016-03" db="UniProtKB">
        <authorList>
            <consortium name="EnsemblProtists"/>
        </authorList>
    </citation>
    <scope>IDENTIFICATION</scope>
</reference>
<dbReference type="Proteomes" id="UP000011087">
    <property type="component" value="Unassembled WGS sequence"/>
</dbReference>
<dbReference type="KEGG" id="gtt:GUITHDRAFT_145006"/>
<dbReference type="GeneID" id="17294209"/>
<dbReference type="Gene3D" id="2.60.120.920">
    <property type="match status" value="1"/>
</dbReference>
<feature type="region of interest" description="Disordered" evidence="1">
    <location>
        <begin position="25"/>
        <end position="55"/>
    </location>
</feature>
<feature type="compositionally biased region" description="Basic and acidic residues" evidence="1">
    <location>
        <begin position="25"/>
        <end position="36"/>
    </location>
</feature>
<organism evidence="3">
    <name type="scientific">Guillardia theta (strain CCMP2712)</name>
    <name type="common">Cryptophyte</name>
    <dbReference type="NCBI Taxonomy" id="905079"/>
    <lineage>
        <taxon>Eukaryota</taxon>
        <taxon>Cryptophyceae</taxon>
        <taxon>Pyrenomonadales</taxon>
        <taxon>Geminigeraceae</taxon>
        <taxon>Guillardia</taxon>
    </lineage>
</organism>
<sequence>METMVLAATMYSDYIIEDQMNSDDVRARKTTKRSDMSSHQNGKPKNNGKLNGSTSMDIDEQNTWYKWEPSSMKVSGATLLKEKDTPKFAAGLLNFELGFAFKPLVWEFSIKRSGKEWIGVGVVDSSIPLDESLRQRGSETTRTHTYVSVKMESKRDLAWFYHDRGFLCRGEHIEDTEVEPFQWDHKGICRIGVHFDYQNAELRFSCNGQDVKGKLGGVQGPDLYPAVYSSGSGTTFCCTAFPSQFGLTCRRSNFEGRNPPTVKSNLLRIAHESLEKQRRREDLWTNFDDHNDQMLSEGFQTPLQSWTPNDSDTETPRADTSNADVLVQPVAMAEDKTASPGFASKKKLSFETSDHGTEPSQKNVEDGEEEETPIDVKDISVGSDTGETQDEASAVDFDESEAVDMGRSAMKPDEQGTLSSLTSAISKEKAKMIVDKISHLQILEQIICAGLHAGGKSEEEAQHCKTVAGETTSEEEEPYLRNQAHVGQMNQQVNASNGSILENRQQDYGPGKPKKKTRCFTWMRQALVRTREKNEEMDYFCSDDRSR</sequence>
<dbReference type="EMBL" id="JH993059">
    <property type="protein sequence ID" value="EKX37449.1"/>
    <property type="molecule type" value="Genomic_DNA"/>
</dbReference>
<accession>L1INH0</accession>
<feature type="compositionally biased region" description="Polar residues" evidence="1">
    <location>
        <begin position="301"/>
        <end position="310"/>
    </location>
</feature>
<feature type="domain" description="SPRY" evidence="2">
    <location>
        <begin position="105"/>
        <end position="237"/>
    </location>
</feature>
<feature type="region of interest" description="Disordered" evidence="1">
    <location>
        <begin position="349"/>
        <end position="393"/>
    </location>
</feature>
<dbReference type="EnsemblProtists" id="EKX37449">
    <property type="protein sequence ID" value="EKX37449"/>
    <property type="gene ID" value="GUITHDRAFT_145006"/>
</dbReference>
<dbReference type="InterPro" id="IPR013320">
    <property type="entry name" value="ConA-like_dom_sf"/>
</dbReference>
<dbReference type="RefSeq" id="XP_005824429.1">
    <property type="nucleotide sequence ID" value="XM_005824372.1"/>
</dbReference>
<evidence type="ECO:0000313" key="4">
    <source>
        <dbReference type="EnsemblProtists" id="EKX37449"/>
    </source>
</evidence>
<dbReference type="HOGENOM" id="CLU_498272_0_0_1"/>
<gene>
    <name evidence="3" type="ORF">GUITHDRAFT_145006</name>
</gene>
<dbReference type="InterPro" id="IPR043136">
    <property type="entry name" value="B30.2/SPRY_sf"/>
</dbReference>
<feature type="region of interest" description="Disordered" evidence="1">
    <location>
        <begin position="301"/>
        <end position="324"/>
    </location>
</feature>
<reference evidence="3 5" key="1">
    <citation type="journal article" date="2012" name="Nature">
        <title>Algal genomes reveal evolutionary mosaicism and the fate of nucleomorphs.</title>
        <authorList>
            <consortium name="DOE Joint Genome Institute"/>
            <person name="Curtis B.A."/>
            <person name="Tanifuji G."/>
            <person name="Burki F."/>
            <person name="Gruber A."/>
            <person name="Irimia M."/>
            <person name="Maruyama S."/>
            <person name="Arias M.C."/>
            <person name="Ball S.G."/>
            <person name="Gile G.H."/>
            <person name="Hirakawa Y."/>
            <person name="Hopkins J.F."/>
            <person name="Kuo A."/>
            <person name="Rensing S.A."/>
            <person name="Schmutz J."/>
            <person name="Symeonidi A."/>
            <person name="Elias M."/>
            <person name="Eveleigh R.J."/>
            <person name="Herman E.K."/>
            <person name="Klute M.J."/>
            <person name="Nakayama T."/>
            <person name="Obornik M."/>
            <person name="Reyes-Prieto A."/>
            <person name="Armbrust E.V."/>
            <person name="Aves S.J."/>
            <person name="Beiko R.G."/>
            <person name="Coutinho P."/>
            <person name="Dacks J.B."/>
            <person name="Durnford D.G."/>
            <person name="Fast N.M."/>
            <person name="Green B.R."/>
            <person name="Grisdale C.J."/>
            <person name="Hempel F."/>
            <person name="Henrissat B."/>
            <person name="Hoppner M.P."/>
            <person name="Ishida K."/>
            <person name="Kim E."/>
            <person name="Koreny L."/>
            <person name="Kroth P.G."/>
            <person name="Liu Y."/>
            <person name="Malik S.B."/>
            <person name="Maier U.G."/>
            <person name="McRose D."/>
            <person name="Mock T."/>
            <person name="Neilson J.A."/>
            <person name="Onodera N.T."/>
            <person name="Poole A.M."/>
            <person name="Pritham E.J."/>
            <person name="Richards T.A."/>
            <person name="Rocap G."/>
            <person name="Roy S.W."/>
            <person name="Sarai C."/>
            <person name="Schaack S."/>
            <person name="Shirato S."/>
            <person name="Slamovits C.H."/>
            <person name="Spencer D.F."/>
            <person name="Suzuki S."/>
            <person name="Worden A.Z."/>
            <person name="Zauner S."/>
            <person name="Barry K."/>
            <person name="Bell C."/>
            <person name="Bharti A.K."/>
            <person name="Crow J.A."/>
            <person name="Grimwood J."/>
            <person name="Kramer R."/>
            <person name="Lindquist E."/>
            <person name="Lucas S."/>
            <person name="Salamov A."/>
            <person name="McFadden G.I."/>
            <person name="Lane C.E."/>
            <person name="Keeling P.J."/>
            <person name="Gray M.W."/>
            <person name="Grigoriev I.V."/>
            <person name="Archibald J.M."/>
        </authorList>
    </citation>
    <scope>NUCLEOTIDE SEQUENCE</scope>
    <source>
        <strain evidence="3 5">CCMP2712</strain>
    </source>
</reference>
<dbReference type="Pfam" id="PF00622">
    <property type="entry name" value="SPRY"/>
    <property type="match status" value="1"/>
</dbReference>
<evidence type="ECO:0000259" key="2">
    <source>
        <dbReference type="Pfam" id="PF00622"/>
    </source>
</evidence>
<name>L1INH0_GUITC</name>
<evidence type="ECO:0000313" key="5">
    <source>
        <dbReference type="Proteomes" id="UP000011087"/>
    </source>
</evidence>